<gene>
    <name evidence="1" type="ORF">SEMRO_515_G158300.1</name>
</gene>
<sequence length="494" mass="55295">MLVNGRDDVFTVLHRSGASVDFIADCITNDADYPMIRVPDSLTNPKNYNISKNAKLQAIVLDYRAEEVVFSKMRSQMVAKMVLCDGSFTCWKAVTNSSLSFQVEAGEDNQQGIPVGSVLTIEDYNWMHLSKDDPHVFRRCMLINRCSFIDPPSVEQGAASKNGSPLGCKNGSSFYLDSDSDSVSSEPNSYYSSFVPAILDTVKLKGDVVFTCACCLYDPKTNEAFVYNESATKHQLQSGDPCQVTWNRADFKRVFDLLLKPEEGDDDASNTSDSKACGCIGRYGFDVCCLKSFDILEMQWDSIYQSIICKMAEDDIITPNFEDLSEGKKRWVVYTWFATNVFMLRNRRKLPSCLETIVKKVFANKDPTEEYTGYKVFPSAGEKRSTDCCEERAVKKAHLGLEVRKKQLTSATEPIDVDAVKVKDERRMVARKKNAYYCMSPPPTPPVAKQSPFEIFVEEVQKACSSDTVDKDGSWKKAWAVARMCANAPGSVDV</sequence>
<dbReference type="AlphaFoldDB" id="A0A9N8E3S9"/>
<reference evidence="1" key="1">
    <citation type="submission" date="2020-06" db="EMBL/GenBank/DDBJ databases">
        <authorList>
            <consortium name="Plant Systems Biology data submission"/>
        </authorList>
    </citation>
    <scope>NUCLEOTIDE SEQUENCE</scope>
    <source>
        <strain evidence="1">D6</strain>
    </source>
</reference>
<name>A0A9N8E3S9_9STRA</name>
<evidence type="ECO:0000313" key="2">
    <source>
        <dbReference type="Proteomes" id="UP001153069"/>
    </source>
</evidence>
<accession>A0A9N8E3S9</accession>
<evidence type="ECO:0000313" key="1">
    <source>
        <dbReference type="EMBL" id="CAB9512041.1"/>
    </source>
</evidence>
<dbReference type="EMBL" id="CAICTM010000514">
    <property type="protein sequence ID" value="CAB9512041.1"/>
    <property type="molecule type" value="Genomic_DNA"/>
</dbReference>
<keyword evidence="2" id="KW-1185">Reference proteome</keyword>
<dbReference type="Proteomes" id="UP001153069">
    <property type="component" value="Unassembled WGS sequence"/>
</dbReference>
<organism evidence="1 2">
    <name type="scientific">Seminavis robusta</name>
    <dbReference type="NCBI Taxonomy" id="568900"/>
    <lineage>
        <taxon>Eukaryota</taxon>
        <taxon>Sar</taxon>
        <taxon>Stramenopiles</taxon>
        <taxon>Ochrophyta</taxon>
        <taxon>Bacillariophyta</taxon>
        <taxon>Bacillariophyceae</taxon>
        <taxon>Bacillariophycidae</taxon>
        <taxon>Naviculales</taxon>
        <taxon>Naviculaceae</taxon>
        <taxon>Seminavis</taxon>
    </lineage>
</organism>
<proteinExistence type="predicted"/>
<comment type="caution">
    <text evidence="1">The sequence shown here is derived from an EMBL/GenBank/DDBJ whole genome shotgun (WGS) entry which is preliminary data.</text>
</comment>
<protein>
    <submittedName>
        <fullName evidence="1">Uncharacterized protein</fullName>
    </submittedName>
</protein>